<feature type="coiled-coil region" evidence="3">
    <location>
        <begin position="59"/>
        <end position="101"/>
    </location>
</feature>
<evidence type="ECO:0000256" key="4">
    <source>
        <dbReference type="SAM" id="Phobius"/>
    </source>
</evidence>
<evidence type="ECO:0000256" key="1">
    <source>
        <dbReference type="ARBA" id="ARBA00022723"/>
    </source>
</evidence>
<dbReference type="Pfam" id="PF01522">
    <property type="entry name" value="Polysacc_deac_1"/>
    <property type="match status" value="1"/>
</dbReference>
<proteinExistence type="predicted"/>
<name>A0ABV8JJZ7_9BACL</name>
<keyword evidence="4" id="KW-1133">Transmembrane helix</keyword>
<dbReference type="SUPFAM" id="SSF88713">
    <property type="entry name" value="Glycoside hydrolase/deacetylase"/>
    <property type="match status" value="1"/>
</dbReference>
<dbReference type="InterPro" id="IPR002509">
    <property type="entry name" value="NODB_dom"/>
</dbReference>
<dbReference type="CDD" id="cd10917">
    <property type="entry name" value="CE4_NodB_like_6s_7s"/>
    <property type="match status" value="1"/>
</dbReference>
<dbReference type="EC" id="3.-.-.-" evidence="6"/>
<keyword evidence="1" id="KW-0479">Metal-binding</keyword>
<dbReference type="PANTHER" id="PTHR10587:SF133">
    <property type="entry name" value="CHITIN DEACETYLASE 1-RELATED"/>
    <property type="match status" value="1"/>
</dbReference>
<evidence type="ECO:0000313" key="6">
    <source>
        <dbReference type="EMBL" id="MFC4077546.1"/>
    </source>
</evidence>
<dbReference type="Gene3D" id="3.20.20.370">
    <property type="entry name" value="Glycoside hydrolase/deacetylase"/>
    <property type="match status" value="1"/>
</dbReference>
<evidence type="ECO:0000256" key="2">
    <source>
        <dbReference type="ARBA" id="ARBA00022801"/>
    </source>
</evidence>
<protein>
    <submittedName>
        <fullName evidence="6">Polysaccharide deacetylase family protein</fullName>
        <ecNumber evidence="6">3.-.-.-</ecNumber>
    </submittedName>
</protein>
<keyword evidence="4" id="KW-0472">Membrane</keyword>
<evidence type="ECO:0000256" key="3">
    <source>
        <dbReference type="SAM" id="Coils"/>
    </source>
</evidence>
<feature type="transmembrane region" description="Helical" evidence="4">
    <location>
        <begin position="20"/>
        <end position="38"/>
    </location>
</feature>
<sequence>MIPLKKQIDGGGTVIRIFKLLFALAILFSVFIFIGNFYTNSGLFSLDTKGKQEMDKKEAGKEKRENNEKEKEIIRKKKEILAKEKKKMRLLRERKKRYLEARESDEKDANAPSVFYNGSTKKKQVALTFDDGPNDHDTQQVLNLLNRENIQATFFVVGSQVRRNPELTKQVMDEGHVIASHSWSHSYLPAQSQIDPELDSTYRAIKKATGKEVAWFRPPYGALTGVQKKRLSQKGYWTVNWNVDTLDWKTGRTADQVVQAVKSQASPGSIILMHDGGGDRSTTVQALPQVIQYLKDQGYEFVTVDKLFNKPAYRN</sequence>
<feature type="domain" description="NodB homology" evidence="5">
    <location>
        <begin position="123"/>
        <end position="302"/>
    </location>
</feature>
<organism evidence="6 7">
    <name type="scientific">Salinithrix halophila</name>
    <dbReference type="NCBI Taxonomy" id="1485204"/>
    <lineage>
        <taxon>Bacteria</taxon>
        <taxon>Bacillati</taxon>
        <taxon>Bacillota</taxon>
        <taxon>Bacilli</taxon>
        <taxon>Bacillales</taxon>
        <taxon>Thermoactinomycetaceae</taxon>
        <taxon>Salinithrix</taxon>
    </lineage>
</organism>
<keyword evidence="4" id="KW-0812">Transmembrane</keyword>
<accession>A0ABV8JJZ7</accession>
<dbReference type="Proteomes" id="UP001595843">
    <property type="component" value="Unassembled WGS sequence"/>
</dbReference>
<reference evidence="7" key="1">
    <citation type="journal article" date="2019" name="Int. J. Syst. Evol. Microbiol.">
        <title>The Global Catalogue of Microorganisms (GCM) 10K type strain sequencing project: providing services to taxonomists for standard genome sequencing and annotation.</title>
        <authorList>
            <consortium name="The Broad Institute Genomics Platform"/>
            <consortium name="The Broad Institute Genome Sequencing Center for Infectious Disease"/>
            <person name="Wu L."/>
            <person name="Ma J."/>
        </authorList>
    </citation>
    <scope>NUCLEOTIDE SEQUENCE [LARGE SCALE GENOMIC DNA]</scope>
    <source>
        <strain evidence="7">IBRC-M 10813</strain>
    </source>
</reference>
<evidence type="ECO:0000313" key="7">
    <source>
        <dbReference type="Proteomes" id="UP001595843"/>
    </source>
</evidence>
<dbReference type="PROSITE" id="PS51677">
    <property type="entry name" value="NODB"/>
    <property type="match status" value="1"/>
</dbReference>
<gene>
    <name evidence="6" type="ORF">ACFOUO_12130</name>
</gene>
<keyword evidence="2 6" id="KW-0378">Hydrolase</keyword>
<dbReference type="RefSeq" id="WP_380705356.1">
    <property type="nucleotide sequence ID" value="NZ_JBHSAP010000015.1"/>
</dbReference>
<dbReference type="InterPro" id="IPR050248">
    <property type="entry name" value="Polysacc_deacetylase_ArnD"/>
</dbReference>
<evidence type="ECO:0000259" key="5">
    <source>
        <dbReference type="PROSITE" id="PS51677"/>
    </source>
</evidence>
<dbReference type="PANTHER" id="PTHR10587">
    <property type="entry name" value="GLYCOSYL TRANSFERASE-RELATED"/>
    <property type="match status" value="1"/>
</dbReference>
<dbReference type="GO" id="GO:0016787">
    <property type="term" value="F:hydrolase activity"/>
    <property type="evidence" value="ECO:0007669"/>
    <property type="project" value="UniProtKB-KW"/>
</dbReference>
<dbReference type="EMBL" id="JBHSAP010000015">
    <property type="protein sequence ID" value="MFC4077546.1"/>
    <property type="molecule type" value="Genomic_DNA"/>
</dbReference>
<dbReference type="InterPro" id="IPR011330">
    <property type="entry name" value="Glyco_hydro/deAcase_b/a-brl"/>
</dbReference>
<comment type="caution">
    <text evidence="6">The sequence shown here is derived from an EMBL/GenBank/DDBJ whole genome shotgun (WGS) entry which is preliminary data.</text>
</comment>
<keyword evidence="7" id="KW-1185">Reference proteome</keyword>
<keyword evidence="3" id="KW-0175">Coiled coil</keyword>